<dbReference type="InterPro" id="IPR036846">
    <property type="entry name" value="GM2-AP_sf"/>
</dbReference>
<proteinExistence type="predicted"/>
<dbReference type="Proteomes" id="UP001160148">
    <property type="component" value="Unassembled WGS sequence"/>
</dbReference>
<gene>
    <name evidence="2" type="ORF">MEUPH1_LOCUS21619</name>
</gene>
<evidence type="ECO:0000313" key="3">
    <source>
        <dbReference type="Proteomes" id="UP001160148"/>
    </source>
</evidence>
<keyword evidence="1" id="KW-0732">Signal</keyword>
<dbReference type="Gene3D" id="2.70.220.10">
    <property type="entry name" value="Ganglioside GM2 activator"/>
    <property type="match status" value="1"/>
</dbReference>
<accession>A0AAV0XF13</accession>
<protein>
    <submittedName>
        <fullName evidence="2">Uncharacterized protein</fullName>
    </submittedName>
</protein>
<evidence type="ECO:0000313" key="2">
    <source>
        <dbReference type="EMBL" id="CAI6367109.1"/>
    </source>
</evidence>
<dbReference type="AlphaFoldDB" id="A0AAV0XF13"/>
<organism evidence="2 3">
    <name type="scientific">Macrosiphum euphorbiae</name>
    <name type="common">potato aphid</name>
    <dbReference type="NCBI Taxonomy" id="13131"/>
    <lineage>
        <taxon>Eukaryota</taxon>
        <taxon>Metazoa</taxon>
        <taxon>Ecdysozoa</taxon>
        <taxon>Arthropoda</taxon>
        <taxon>Hexapoda</taxon>
        <taxon>Insecta</taxon>
        <taxon>Pterygota</taxon>
        <taxon>Neoptera</taxon>
        <taxon>Paraneoptera</taxon>
        <taxon>Hemiptera</taxon>
        <taxon>Sternorrhyncha</taxon>
        <taxon>Aphidomorpha</taxon>
        <taxon>Aphidoidea</taxon>
        <taxon>Aphididae</taxon>
        <taxon>Macrosiphini</taxon>
        <taxon>Macrosiphum</taxon>
    </lineage>
</organism>
<reference evidence="2 3" key="1">
    <citation type="submission" date="2023-01" db="EMBL/GenBank/DDBJ databases">
        <authorList>
            <person name="Whitehead M."/>
        </authorList>
    </citation>
    <scope>NUCLEOTIDE SEQUENCE [LARGE SCALE GENOMIC DNA]</scope>
</reference>
<sequence length="189" mass="22223">MAKIIKMAFYLIFVGALVISVMSYNPLLTYTLRFKKMQVFHNISMSDYKIDRYKEGEFINAKIKINSKELINKLIAVFYRCDSDGINCEYFQTWTFSNVCNQLKEKNQVWSRFSDAFDPPFICPINKVSYQIKNATIDVEAALLLYPLATDYQWKVNPKFYSDDIFVGSAITEFYFFGYRKKIKSILKL</sequence>
<keyword evidence="3" id="KW-1185">Reference proteome</keyword>
<dbReference type="EMBL" id="CARXXK010000004">
    <property type="protein sequence ID" value="CAI6367109.1"/>
    <property type="molecule type" value="Genomic_DNA"/>
</dbReference>
<name>A0AAV0XF13_9HEMI</name>
<evidence type="ECO:0000256" key="1">
    <source>
        <dbReference type="ARBA" id="ARBA00022729"/>
    </source>
</evidence>
<comment type="caution">
    <text evidence="2">The sequence shown here is derived from an EMBL/GenBank/DDBJ whole genome shotgun (WGS) entry which is preliminary data.</text>
</comment>